<dbReference type="RefSeq" id="WP_052432284.1">
    <property type="nucleotide sequence ID" value="NZ_JRYR02000001.1"/>
</dbReference>
<evidence type="ECO:0000313" key="2">
    <source>
        <dbReference type="EMBL" id="OHX67426.1"/>
    </source>
</evidence>
<feature type="signal peptide" evidence="1">
    <location>
        <begin position="1"/>
        <end position="23"/>
    </location>
</feature>
<reference evidence="2 3" key="1">
    <citation type="journal article" date="2012" name="Int. J. Syst. Evol. Microbiol.">
        <title>Flammeovirga pacifica sp. nov., isolated from deep-sea sediment.</title>
        <authorList>
            <person name="Xu H."/>
            <person name="Fu Y."/>
            <person name="Yang N."/>
            <person name="Ding Z."/>
            <person name="Lai Q."/>
            <person name="Zeng R."/>
        </authorList>
    </citation>
    <scope>NUCLEOTIDE SEQUENCE [LARGE SCALE GENOMIC DNA]</scope>
    <source>
        <strain evidence="3">DSM 24597 / LMG 26175 / WPAGA1</strain>
    </source>
</reference>
<sequence length="250" mass="28593">MVKLRLLSLSLLGALLLSITSYGQEEKRNTDFYFSGGMEIIFSGMTANNINNQEYGNDVIRFAPVFNGQTYFNMDFGKHFGLFAGVSIKNLGFIFDVPDAYKADVGSGRVRKKMRTYNVGIPMGFKVGNLDGFFVYGGYEIEQPIHYKEKTFVGESKKYKFSIWFSDRVTTQQSVMLGIQFSKGLNMKFKYYLDPFFNESWGSDQESIHGTTLSYNQITGNVFYFSLNCDIFDTKRKINRVKKAKVSVDF</sequence>
<dbReference type="EMBL" id="JRYR02000001">
    <property type="protein sequence ID" value="OHX67426.1"/>
    <property type="molecule type" value="Genomic_DNA"/>
</dbReference>
<protein>
    <recommendedName>
        <fullName evidence="4">Outer membrane protein beta-barrel domain-containing protein</fullName>
    </recommendedName>
</protein>
<gene>
    <name evidence="2" type="ORF">NH26_14280</name>
</gene>
<dbReference type="STRING" id="915059.NH26_14280"/>
<dbReference type="AlphaFoldDB" id="A0A1S1Z2C8"/>
<keyword evidence="3" id="KW-1185">Reference proteome</keyword>
<name>A0A1S1Z2C8_FLAPC</name>
<comment type="caution">
    <text evidence="2">The sequence shown here is derived from an EMBL/GenBank/DDBJ whole genome shotgun (WGS) entry which is preliminary data.</text>
</comment>
<feature type="chain" id="PRO_5010320334" description="Outer membrane protein beta-barrel domain-containing protein" evidence="1">
    <location>
        <begin position="24"/>
        <end position="250"/>
    </location>
</feature>
<dbReference type="OrthoDB" id="1118205at2"/>
<proteinExistence type="predicted"/>
<accession>A0A1S1Z2C8</accession>
<organism evidence="2 3">
    <name type="scientific">Flammeovirga pacifica</name>
    <dbReference type="NCBI Taxonomy" id="915059"/>
    <lineage>
        <taxon>Bacteria</taxon>
        <taxon>Pseudomonadati</taxon>
        <taxon>Bacteroidota</taxon>
        <taxon>Cytophagia</taxon>
        <taxon>Cytophagales</taxon>
        <taxon>Flammeovirgaceae</taxon>
        <taxon>Flammeovirga</taxon>
    </lineage>
</organism>
<evidence type="ECO:0000313" key="3">
    <source>
        <dbReference type="Proteomes" id="UP000179797"/>
    </source>
</evidence>
<dbReference type="Proteomes" id="UP000179797">
    <property type="component" value="Unassembled WGS sequence"/>
</dbReference>
<keyword evidence="1" id="KW-0732">Signal</keyword>
<evidence type="ECO:0008006" key="4">
    <source>
        <dbReference type="Google" id="ProtNLM"/>
    </source>
</evidence>
<evidence type="ECO:0000256" key="1">
    <source>
        <dbReference type="SAM" id="SignalP"/>
    </source>
</evidence>